<evidence type="ECO:0000313" key="2">
    <source>
        <dbReference type="Proteomes" id="UP000199659"/>
    </source>
</evidence>
<dbReference type="InterPro" id="IPR036782">
    <property type="entry name" value="NE0471-like_N"/>
</dbReference>
<accession>A0A1I6ICF4</accession>
<organism evidence="1 2">
    <name type="scientific">Anaeromicropila populeti</name>
    <dbReference type="NCBI Taxonomy" id="37658"/>
    <lineage>
        <taxon>Bacteria</taxon>
        <taxon>Bacillati</taxon>
        <taxon>Bacillota</taxon>
        <taxon>Clostridia</taxon>
        <taxon>Lachnospirales</taxon>
        <taxon>Lachnospiraceae</taxon>
        <taxon>Anaeromicropila</taxon>
    </lineage>
</organism>
<name>A0A1I6ICF4_9FIRM</name>
<dbReference type="OrthoDB" id="1666234at2"/>
<reference evidence="1 2" key="1">
    <citation type="submission" date="2016-10" db="EMBL/GenBank/DDBJ databases">
        <authorList>
            <person name="de Groot N.N."/>
        </authorList>
    </citation>
    <scope>NUCLEOTIDE SEQUENCE [LARGE SCALE GENOMIC DNA]</scope>
    <source>
        <strain evidence="1 2">743A</strain>
    </source>
</reference>
<evidence type="ECO:0008006" key="3">
    <source>
        <dbReference type="Google" id="ProtNLM"/>
    </source>
</evidence>
<dbReference type="RefSeq" id="WP_092559298.1">
    <property type="nucleotide sequence ID" value="NZ_FOYZ01000002.1"/>
</dbReference>
<dbReference type="EMBL" id="FOYZ01000002">
    <property type="protein sequence ID" value="SFR64388.1"/>
    <property type="molecule type" value="Genomic_DNA"/>
</dbReference>
<sequence length="91" mass="10497">MFPEIVQVVPNENYTVTIYFEDGKAVLYDISQLLEKEMFQPLKDKNFFINAYTIINDTLAWDLAGNRDVSKCIDIDPETLYALQAIDDRTA</sequence>
<dbReference type="Pfam" id="PF10387">
    <property type="entry name" value="DUF2442"/>
    <property type="match status" value="1"/>
</dbReference>
<proteinExistence type="predicted"/>
<keyword evidence="2" id="KW-1185">Reference proteome</keyword>
<dbReference type="AlphaFoldDB" id="A0A1I6ICF4"/>
<dbReference type="Proteomes" id="UP000199659">
    <property type="component" value="Unassembled WGS sequence"/>
</dbReference>
<dbReference type="SUPFAM" id="SSF143880">
    <property type="entry name" value="NE0471 N-terminal domain-like"/>
    <property type="match status" value="1"/>
</dbReference>
<dbReference type="InterPro" id="IPR018841">
    <property type="entry name" value="DUF2442"/>
</dbReference>
<dbReference type="STRING" id="37658.SAMN05661086_00686"/>
<protein>
    <recommendedName>
        <fullName evidence="3">DUF2442 domain-containing protein</fullName>
    </recommendedName>
</protein>
<evidence type="ECO:0000313" key="1">
    <source>
        <dbReference type="EMBL" id="SFR64388.1"/>
    </source>
</evidence>
<gene>
    <name evidence="1" type="ORF">SAMN05661086_00686</name>
</gene>
<dbReference type="Gene3D" id="3.30.2020.10">
    <property type="entry name" value="NE0471-like N-terminal domain"/>
    <property type="match status" value="1"/>
</dbReference>